<dbReference type="PANTHER" id="PTHR43617:SF38">
    <property type="entry name" value="N-ACETYLTRANSFERASE DOMAIN-CONTAINING PROTEIN"/>
    <property type="match status" value="1"/>
</dbReference>
<dbReference type="CDD" id="cd04301">
    <property type="entry name" value="NAT_SF"/>
    <property type="match status" value="1"/>
</dbReference>
<reference evidence="2 3" key="2">
    <citation type="journal article" date="2012" name="J. Bacteriol.">
        <title>Complete genome sequences of Desulfosporosinus orientis DSM765T, Desulfosporosinus youngiae DSM17734T, Desulfosporosinus meridiei DSM13257T, and Desulfosporosinus acidiphilus DSM22704T.</title>
        <authorList>
            <person name="Pester M."/>
            <person name="Brambilla E."/>
            <person name="Alazard D."/>
            <person name="Rattei T."/>
            <person name="Weinmaier T."/>
            <person name="Han J."/>
            <person name="Lucas S."/>
            <person name="Lapidus A."/>
            <person name="Cheng J.F."/>
            <person name="Goodwin L."/>
            <person name="Pitluck S."/>
            <person name="Peters L."/>
            <person name="Ovchinnikova G."/>
            <person name="Teshima H."/>
            <person name="Detter J.C."/>
            <person name="Han C.S."/>
            <person name="Tapia R."/>
            <person name="Land M.L."/>
            <person name="Hauser L."/>
            <person name="Kyrpides N.C."/>
            <person name="Ivanova N.N."/>
            <person name="Pagani I."/>
            <person name="Huntmann M."/>
            <person name="Wei C.L."/>
            <person name="Davenport K.W."/>
            <person name="Daligault H."/>
            <person name="Chain P.S."/>
            <person name="Chen A."/>
            <person name="Mavromatis K."/>
            <person name="Markowitz V."/>
            <person name="Szeto E."/>
            <person name="Mikhailova N."/>
            <person name="Pati A."/>
            <person name="Wagner M."/>
            <person name="Woyke T."/>
            <person name="Ollivier B."/>
            <person name="Klenk H.P."/>
            <person name="Spring S."/>
            <person name="Loy A."/>
        </authorList>
    </citation>
    <scope>NUCLEOTIDE SEQUENCE [LARGE SCALE GENOMIC DNA]</scope>
    <source>
        <strain evidence="3">ATCC 19365 / DSM 765 / NCIMB 8382 / VKM B-1628</strain>
    </source>
</reference>
<dbReference type="eggNOG" id="COG0456">
    <property type="taxonomic scope" value="Bacteria"/>
</dbReference>
<dbReference type="Pfam" id="PF00583">
    <property type="entry name" value="Acetyltransf_1"/>
    <property type="match status" value="1"/>
</dbReference>
<sequence length="142" mass="16080">MIVRQMISQDIPQLARLYEQFWGEESCLETMRSKFEKLEKAGSHILLSAFEDNQLIGSVMGVICEELYGDCKSFLVLENMIVDKGFRNRGVGSALIKELERRAAENCSQIILVTESNRIDACKFYESAGYTGGTHQGFKKKL</sequence>
<evidence type="ECO:0000313" key="2">
    <source>
        <dbReference type="EMBL" id="AET67786.1"/>
    </source>
</evidence>
<keyword evidence="2" id="KW-0808">Transferase</keyword>
<dbReference type="AlphaFoldDB" id="G7W8S6"/>
<dbReference type="OrthoDB" id="9789603at2"/>
<keyword evidence="3" id="KW-1185">Reference proteome</keyword>
<dbReference type="SUPFAM" id="SSF55729">
    <property type="entry name" value="Acyl-CoA N-acyltransferases (Nat)"/>
    <property type="match status" value="1"/>
</dbReference>
<evidence type="ECO:0000313" key="3">
    <source>
        <dbReference type="Proteomes" id="UP000006346"/>
    </source>
</evidence>
<feature type="domain" description="N-acetyltransferase" evidence="1">
    <location>
        <begin position="1"/>
        <end position="142"/>
    </location>
</feature>
<dbReference type="PROSITE" id="PS51186">
    <property type="entry name" value="GNAT"/>
    <property type="match status" value="1"/>
</dbReference>
<dbReference type="PATRIC" id="fig|768706.3.peg.2200"/>
<proteinExistence type="predicted"/>
<dbReference type="PANTHER" id="PTHR43617">
    <property type="entry name" value="L-AMINO ACID N-ACETYLTRANSFERASE"/>
    <property type="match status" value="1"/>
</dbReference>
<organism evidence="2 3">
    <name type="scientific">Desulfosporosinus orientis (strain ATCC 19365 / DSM 765 / NCIMB 8382 / VKM B-1628 / Singapore I)</name>
    <name type="common">Desulfotomaculum orientis</name>
    <dbReference type="NCBI Taxonomy" id="768706"/>
    <lineage>
        <taxon>Bacteria</taxon>
        <taxon>Bacillati</taxon>
        <taxon>Bacillota</taxon>
        <taxon>Clostridia</taxon>
        <taxon>Eubacteriales</taxon>
        <taxon>Desulfitobacteriaceae</taxon>
        <taxon>Desulfosporosinus</taxon>
    </lineage>
</organism>
<dbReference type="InterPro" id="IPR050276">
    <property type="entry name" value="MshD_Acetyltransferase"/>
</dbReference>
<dbReference type="InterPro" id="IPR000182">
    <property type="entry name" value="GNAT_dom"/>
</dbReference>
<dbReference type="KEGG" id="dor:Desor_2183"/>
<protein>
    <submittedName>
        <fullName evidence="2">Putative acetyltransferase</fullName>
    </submittedName>
</protein>
<gene>
    <name evidence="2" type="ordered locus">Desor_2183</name>
</gene>
<dbReference type="RefSeq" id="WP_014184601.1">
    <property type="nucleotide sequence ID" value="NC_016584.1"/>
</dbReference>
<evidence type="ECO:0000259" key="1">
    <source>
        <dbReference type="PROSITE" id="PS51186"/>
    </source>
</evidence>
<dbReference type="InterPro" id="IPR016181">
    <property type="entry name" value="Acyl_CoA_acyltransferase"/>
</dbReference>
<dbReference type="HOGENOM" id="CLU_013985_34_5_9"/>
<dbReference type="Gene3D" id="3.40.630.30">
    <property type="match status" value="1"/>
</dbReference>
<dbReference type="Proteomes" id="UP000006346">
    <property type="component" value="Chromosome"/>
</dbReference>
<accession>G7W8S6</accession>
<dbReference type="EMBL" id="CP003108">
    <property type="protein sequence ID" value="AET67786.1"/>
    <property type="molecule type" value="Genomic_DNA"/>
</dbReference>
<dbReference type="GO" id="GO:0016747">
    <property type="term" value="F:acyltransferase activity, transferring groups other than amino-acyl groups"/>
    <property type="evidence" value="ECO:0007669"/>
    <property type="project" value="InterPro"/>
</dbReference>
<name>G7W8S6_DESOD</name>
<reference evidence="3" key="1">
    <citation type="submission" date="2011-11" db="EMBL/GenBank/DDBJ databases">
        <title>Complete sequence of Desulfosporosinus orientis DSM 765.</title>
        <authorList>
            <person name="Lucas S."/>
            <person name="Han J."/>
            <person name="Lapidus A."/>
            <person name="Cheng J.-F."/>
            <person name="Goodwin L."/>
            <person name="Pitluck S."/>
            <person name="Peters L."/>
            <person name="Ovchinnikova G."/>
            <person name="Teshima H."/>
            <person name="Detter J.C."/>
            <person name="Han C."/>
            <person name="Tapia R."/>
            <person name="Land M."/>
            <person name="Hauser L."/>
            <person name="Kyrpides N."/>
            <person name="Ivanova N."/>
            <person name="Pagani I."/>
            <person name="Pester M."/>
            <person name="Spring S."/>
            <person name="Ollivier B."/>
            <person name="Rattei T."/>
            <person name="Klenk H.-P."/>
            <person name="Wagner M."/>
            <person name="Loy A."/>
            <person name="Woyke T."/>
        </authorList>
    </citation>
    <scope>NUCLEOTIDE SEQUENCE [LARGE SCALE GENOMIC DNA]</scope>
    <source>
        <strain evidence="3">ATCC 19365 / DSM 765 / NCIMB 8382 / VKM B-1628</strain>
    </source>
</reference>
<dbReference type="STRING" id="768706.Desor_2183"/>